<protein>
    <submittedName>
        <fullName evidence="2">Replication-associated protein</fullName>
    </submittedName>
</protein>
<proteinExistence type="predicted"/>
<organism evidence="2">
    <name type="scientific">Prunella montanella Genomoviridae sp</name>
    <dbReference type="NCBI Taxonomy" id="2814991"/>
    <lineage>
        <taxon>Viruses</taxon>
        <taxon>Monodnaviria</taxon>
        <taxon>Shotokuvirae</taxon>
        <taxon>Cressdnaviricota</taxon>
        <taxon>Repensiviricetes</taxon>
        <taxon>Geplafuvirales</taxon>
        <taxon>Genomoviridae</taxon>
    </lineage>
</organism>
<sequence>MLKSGPSDPPESLCHHFDSKPAMDSSHTVNVPDFGLTRYPNIMRLLAQITSSAAKRTAMVERISMFLSTFAENSELETTANSMLRVSIQISFLHSEILLAVGTMQRRMATYVAGNYQDQTLLRVILLADRTLDGTSSDLQRLETTFSELQASISLVTLSNPSTLSVHTQTGSSEWIERLIVTIRNSLSILHNWKCFGNGLGDFLPNTDLVGGMGARRGC</sequence>
<accession>A0A8A4XDA4</accession>
<evidence type="ECO:0000313" key="2">
    <source>
        <dbReference type="EMBL" id="QTE03649.1"/>
    </source>
</evidence>
<dbReference type="EMBL" id="MW182970">
    <property type="protein sequence ID" value="QTE03649.1"/>
    <property type="molecule type" value="Genomic_DNA"/>
</dbReference>
<reference evidence="2" key="1">
    <citation type="submission" date="2020-10" db="EMBL/GenBank/DDBJ databases">
        <title>CRESS DNA virus dark matter in the feces of wild birds.</title>
        <authorList>
            <person name="Yang S."/>
            <person name="Zhang W."/>
        </authorList>
    </citation>
    <scope>NUCLEOTIDE SEQUENCE</scope>
    <source>
        <strain evidence="2">Bbr34gen1</strain>
    </source>
</reference>
<evidence type="ECO:0000256" key="1">
    <source>
        <dbReference type="SAM" id="MobiDB-lite"/>
    </source>
</evidence>
<feature type="region of interest" description="Disordered" evidence="1">
    <location>
        <begin position="1"/>
        <end position="25"/>
    </location>
</feature>
<name>A0A8A4XDA4_9VIRU</name>